<dbReference type="Proteomes" id="UP000231962">
    <property type="component" value="Unassembled WGS sequence"/>
</dbReference>
<keyword evidence="4 14" id="KW-0963">Cytoplasm</keyword>
<dbReference type="OrthoDB" id="9793973at2"/>
<dbReference type="AlphaFoldDB" id="A0A2M9ZIC4"/>
<dbReference type="PANTHER" id="PTHR30544:SF5">
    <property type="entry name" value="RADICAL SAM CORE DOMAIN-CONTAINING PROTEIN"/>
    <property type="match status" value="1"/>
</dbReference>
<dbReference type="GO" id="GO:0019843">
    <property type="term" value="F:rRNA binding"/>
    <property type="evidence" value="ECO:0007669"/>
    <property type="project" value="UniProtKB-UniRule"/>
</dbReference>
<name>A0A2M9ZIC4_9LEPT</name>
<dbReference type="GO" id="GO:0030488">
    <property type="term" value="P:tRNA methylation"/>
    <property type="evidence" value="ECO:0007669"/>
    <property type="project" value="UniProtKB-UniRule"/>
</dbReference>
<evidence type="ECO:0000256" key="13">
    <source>
        <dbReference type="ARBA" id="ARBA00023157"/>
    </source>
</evidence>
<evidence type="ECO:0000313" key="19">
    <source>
        <dbReference type="Proteomes" id="UP000231990"/>
    </source>
</evidence>
<dbReference type="PIRSF" id="PIRSF006004">
    <property type="entry name" value="CHP00048"/>
    <property type="match status" value="1"/>
</dbReference>
<dbReference type="InterPro" id="IPR048641">
    <property type="entry name" value="RlmN_N"/>
</dbReference>
<evidence type="ECO:0000256" key="3">
    <source>
        <dbReference type="ARBA" id="ARBA00022485"/>
    </source>
</evidence>
<keyword evidence="3 14" id="KW-0004">4Fe-4S</keyword>
<dbReference type="GO" id="GO:0070040">
    <property type="term" value="F:rRNA (adenine(2503)-C2-)-methyltransferase activity"/>
    <property type="evidence" value="ECO:0007669"/>
    <property type="project" value="UniProtKB-UniRule"/>
</dbReference>
<dbReference type="InterPro" id="IPR027492">
    <property type="entry name" value="RNA_MTrfase_RlmN"/>
</dbReference>
<dbReference type="CDD" id="cd01335">
    <property type="entry name" value="Radical_SAM"/>
    <property type="match status" value="1"/>
</dbReference>
<dbReference type="NCBIfam" id="TIGR00048">
    <property type="entry name" value="rRNA_mod_RlmN"/>
    <property type="match status" value="1"/>
</dbReference>
<comment type="catalytic activity">
    <reaction evidence="14">
        <text>adenosine(37) in tRNA + 2 reduced [2Fe-2S]-[ferredoxin] + 2 S-adenosyl-L-methionine = 2-methyladenosine(37) in tRNA + 5'-deoxyadenosine + L-methionine + 2 oxidized [2Fe-2S]-[ferredoxin] + S-adenosyl-L-homocysteine</text>
        <dbReference type="Rhea" id="RHEA:43332"/>
        <dbReference type="Rhea" id="RHEA-COMP:10000"/>
        <dbReference type="Rhea" id="RHEA-COMP:10001"/>
        <dbReference type="Rhea" id="RHEA-COMP:10162"/>
        <dbReference type="Rhea" id="RHEA-COMP:10485"/>
        <dbReference type="ChEBI" id="CHEBI:17319"/>
        <dbReference type="ChEBI" id="CHEBI:33737"/>
        <dbReference type="ChEBI" id="CHEBI:33738"/>
        <dbReference type="ChEBI" id="CHEBI:57844"/>
        <dbReference type="ChEBI" id="CHEBI:57856"/>
        <dbReference type="ChEBI" id="CHEBI:59789"/>
        <dbReference type="ChEBI" id="CHEBI:74411"/>
        <dbReference type="ChEBI" id="CHEBI:74497"/>
        <dbReference type="EC" id="2.1.1.192"/>
    </reaction>
</comment>
<feature type="domain" description="Radical SAM core" evidence="15">
    <location>
        <begin position="121"/>
        <end position="349"/>
    </location>
</feature>
<dbReference type="Proteomes" id="UP000231990">
    <property type="component" value="Unassembled WGS sequence"/>
</dbReference>
<comment type="subcellular location">
    <subcellularLocation>
        <location evidence="1 14">Cytoplasm</location>
    </subcellularLocation>
</comment>
<comment type="cofactor">
    <cofactor evidence="14">
        <name>[4Fe-4S] cluster</name>
        <dbReference type="ChEBI" id="CHEBI:49883"/>
    </cofactor>
    <text evidence="14">Binds 1 [4Fe-4S] cluster. The cluster is coordinated with 3 cysteines and an exchangeable S-adenosyl-L-methionine.</text>
</comment>
<keyword evidence="5 14" id="KW-0698">rRNA processing</keyword>
<gene>
    <name evidence="14" type="primary">rlmN</name>
    <name evidence="16" type="ORF">CH360_17310</name>
    <name evidence="17" type="ORF">CH373_17735</name>
</gene>
<dbReference type="SUPFAM" id="SSF102114">
    <property type="entry name" value="Radical SAM enzymes"/>
    <property type="match status" value="1"/>
</dbReference>
<feature type="binding site" evidence="14">
    <location>
        <position position="313"/>
    </location>
    <ligand>
        <name>S-adenosyl-L-methionine</name>
        <dbReference type="ChEBI" id="CHEBI:59789"/>
    </ligand>
</feature>
<dbReference type="PROSITE" id="PS51918">
    <property type="entry name" value="RADICAL_SAM"/>
    <property type="match status" value="1"/>
</dbReference>
<keyword evidence="9 14" id="KW-0819">tRNA processing</keyword>
<dbReference type="EMBL" id="NPDY01000029">
    <property type="protein sequence ID" value="PJZ68214.1"/>
    <property type="molecule type" value="Genomic_DNA"/>
</dbReference>
<dbReference type="InterPro" id="IPR007197">
    <property type="entry name" value="rSAM"/>
</dbReference>
<keyword evidence="12 14" id="KW-0411">Iron-sulfur</keyword>
<keyword evidence="10 14" id="KW-0479">Metal-binding</keyword>
<keyword evidence="18" id="KW-1185">Reference proteome</keyword>
<dbReference type="GO" id="GO:0070475">
    <property type="term" value="P:rRNA base methylation"/>
    <property type="evidence" value="ECO:0007669"/>
    <property type="project" value="UniProtKB-UniRule"/>
</dbReference>
<feature type="active site" description="S-methylcysteine intermediate" evidence="14">
    <location>
        <position position="355"/>
    </location>
</feature>
<dbReference type="Gene3D" id="3.20.20.70">
    <property type="entry name" value="Aldolase class I"/>
    <property type="match status" value="1"/>
</dbReference>
<comment type="function">
    <text evidence="14">Specifically methylates position 2 of adenine 2503 in 23S rRNA and position 2 of adenine 37 in tRNAs.</text>
</comment>
<evidence type="ECO:0000256" key="12">
    <source>
        <dbReference type="ARBA" id="ARBA00023014"/>
    </source>
</evidence>
<dbReference type="InterPro" id="IPR004383">
    <property type="entry name" value="rRNA_lsu_MTrfase_RlmN/Cfr"/>
</dbReference>
<reference evidence="18 19" key="1">
    <citation type="submission" date="2017-07" db="EMBL/GenBank/DDBJ databases">
        <title>Leptospira spp. isolated from tropical soils.</title>
        <authorList>
            <person name="Thibeaux R."/>
            <person name="Iraola G."/>
            <person name="Ferres I."/>
            <person name="Bierque E."/>
            <person name="Girault D."/>
            <person name="Soupe-Gilbert M.-E."/>
            <person name="Picardeau M."/>
            <person name="Goarant C."/>
        </authorList>
    </citation>
    <scope>NUCLEOTIDE SEQUENCE [LARGE SCALE GENOMIC DNA]</scope>
    <source>
        <strain evidence="17 19">FH1-B-B1</strain>
        <strain evidence="16 18">FH1-B-C1</strain>
    </source>
</reference>
<keyword evidence="7 14" id="KW-0808">Transferase</keyword>
<dbReference type="SFLD" id="SFLDS00029">
    <property type="entry name" value="Radical_SAM"/>
    <property type="match status" value="1"/>
</dbReference>
<comment type="similarity">
    <text evidence="2 14">Belongs to the radical SAM superfamily. RlmN family.</text>
</comment>
<evidence type="ECO:0000256" key="6">
    <source>
        <dbReference type="ARBA" id="ARBA00022603"/>
    </source>
</evidence>
<dbReference type="GO" id="GO:0046872">
    <property type="term" value="F:metal ion binding"/>
    <property type="evidence" value="ECO:0007669"/>
    <property type="project" value="UniProtKB-KW"/>
</dbReference>
<keyword evidence="13 14" id="KW-1015">Disulfide bond</keyword>
<keyword evidence="11 14" id="KW-0408">Iron</keyword>
<keyword evidence="8 14" id="KW-0949">S-adenosyl-L-methionine</keyword>
<evidence type="ECO:0000256" key="8">
    <source>
        <dbReference type="ARBA" id="ARBA00022691"/>
    </source>
</evidence>
<dbReference type="InterPro" id="IPR040072">
    <property type="entry name" value="Methyltransferase_A"/>
</dbReference>
<feature type="binding site" evidence="14">
    <location>
        <position position="139"/>
    </location>
    <ligand>
        <name>[4Fe-4S] cluster</name>
        <dbReference type="ChEBI" id="CHEBI:49883"/>
        <note>4Fe-4S-S-AdoMet</note>
    </ligand>
</feature>
<feature type="binding site" evidence="14">
    <location>
        <position position="135"/>
    </location>
    <ligand>
        <name>[4Fe-4S] cluster</name>
        <dbReference type="ChEBI" id="CHEBI:49883"/>
        <note>4Fe-4S-S-AdoMet</note>
    </ligand>
</feature>
<accession>A0A2M9ZIC4</accession>
<evidence type="ECO:0000256" key="4">
    <source>
        <dbReference type="ARBA" id="ARBA00022490"/>
    </source>
</evidence>
<dbReference type="SFLD" id="SFLDG01062">
    <property type="entry name" value="methyltransferase_(Class_A)"/>
    <property type="match status" value="1"/>
</dbReference>
<organism evidence="17 19">
    <name type="scientific">Leptospira perolatii</name>
    <dbReference type="NCBI Taxonomy" id="2023191"/>
    <lineage>
        <taxon>Bacteria</taxon>
        <taxon>Pseudomonadati</taxon>
        <taxon>Spirochaetota</taxon>
        <taxon>Spirochaetia</taxon>
        <taxon>Leptospirales</taxon>
        <taxon>Leptospiraceae</taxon>
        <taxon>Leptospira</taxon>
    </lineage>
</organism>
<comment type="caution">
    <text evidence="17">The sequence shown here is derived from an EMBL/GenBank/DDBJ whole genome shotgun (WGS) entry which is preliminary data.</text>
</comment>
<dbReference type="GO" id="GO:0051539">
    <property type="term" value="F:4 iron, 4 sulfur cluster binding"/>
    <property type="evidence" value="ECO:0007669"/>
    <property type="project" value="UniProtKB-UniRule"/>
</dbReference>
<evidence type="ECO:0000313" key="16">
    <source>
        <dbReference type="EMBL" id="PJZ68214.1"/>
    </source>
</evidence>
<feature type="binding site" evidence="14">
    <location>
        <begin position="182"/>
        <end position="183"/>
    </location>
    <ligand>
        <name>S-adenosyl-L-methionine</name>
        <dbReference type="ChEBI" id="CHEBI:59789"/>
    </ligand>
</feature>
<evidence type="ECO:0000256" key="7">
    <source>
        <dbReference type="ARBA" id="ARBA00022679"/>
    </source>
</evidence>
<dbReference type="FunFam" id="3.20.20.70:FF:000014">
    <property type="entry name" value="Probable dual-specificity RNA methyltransferase RlmN"/>
    <property type="match status" value="1"/>
</dbReference>
<dbReference type="Pfam" id="PF04055">
    <property type="entry name" value="Radical_SAM"/>
    <property type="match status" value="1"/>
</dbReference>
<evidence type="ECO:0000259" key="15">
    <source>
        <dbReference type="PROSITE" id="PS51918"/>
    </source>
</evidence>
<comment type="catalytic activity">
    <reaction evidence="14">
        <text>adenosine(2503) in 23S rRNA + 2 reduced [2Fe-2S]-[ferredoxin] + 2 S-adenosyl-L-methionine = 2-methyladenosine(2503) in 23S rRNA + 5'-deoxyadenosine + L-methionine + 2 oxidized [2Fe-2S]-[ferredoxin] + S-adenosyl-L-homocysteine</text>
        <dbReference type="Rhea" id="RHEA:42916"/>
        <dbReference type="Rhea" id="RHEA-COMP:10000"/>
        <dbReference type="Rhea" id="RHEA-COMP:10001"/>
        <dbReference type="Rhea" id="RHEA-COMP:10152"/>
        <dbReference type="Rhea" id="RHEA-COMP:10282"/>
        <dbReference type="ChEBI" id="CHEBI:17319"/>
        <dbReference type="ChEBI" id="CHEBI:33737"/>
        <dbReference type="ChEBI" id="CHEBI:33738"/>
        <dbReference type="ChEBI" id="CHEBI:57844"/>
        <dbReference type="ChEBI" id="CHEBI:57856"/>
        <dbReference type="ChEBI" id="CHEBI:59789"/>
        <dbReference type="ChEBI" id="CHEBI:74411"/>
        <dbReference type="ChEBI" id="CHEBI:74497"/>
        <dbReference type="EC" id="2.1.1.192"/>
    </reaction>
</comment>
<evidence type="ECO:0000313" key="17">
    <source>
        <dbReference type="EMBL" id="PJZ71761.1"/>
    </source>
</evidence>
<feature type="active site" description="Proton acceptor" evidence="14">
    <location>
        <position position="113"/>
    </location>
</feature>
<dbReference type="GO" id="GO:0000049">
    <property type="term" value="F:tRNA binding"/>
    <property type="evidence" value="ECO:0007669"/>
    <property type="project" value="UniProtKB-UniRule"/>
</dbReference>
<evidence type="ECO:0000256" key="5">
    <source>
        <dbReference type="ARBA" id="ARBA00022552"/>
    </source>
</evidence>
<dbReference type="InterPro" id="IPR058240">
    <property type="entry name" value="rSAM_sf"/>
</dbReference>
<dbReference type="EC" id="2.1.1.192" evidence="14"/>
<evidence type="ECO:0000256" key="2">
    <source>
        <dbReference type="ARBA" id="ARBA00007544"/>
    </source>
</evidence>
<keyword evidence="6 14" id="KW-0489">Methyltransferase</keyword>
<dbReference type="SFLD" id="SFLDF00275">
    <property type="entry name" value="adenosine_C2_methyltransferase"/>
    <property type="match status" value="1"/>
</dbReference>
<evidence type="ECO:0000256" key="14">
    <source>
        <dbReference type="HAMAP-Rule" id="MF_01849"/>
    </source>
</evidence>
<evidence type="ECO:0000313" key="18">
    <source>
        <dbReference type="Proteomes" id="UP000231962"/>
    </source>
</evidence>
<dbReference type="RefSeq" id="WP_100715362.1">
    <property type="nucleotide sequence ID" value="NZ_NPDY01000029.1"/>
</dbReference>
<comment type="miscellaneous">
    <text evidence="14">Reaction proceeds by a ping-pong mechanism involving intermediate methylation of a conserved cysteine residue.</text>
</comment>
<evidence type="ECO:0000256" key="11">
    <source>
        <dbReference type="ARBA" id="ARBA00023004"/>
    </source>
</evidence>
<feature type="binding site" evidence="14">
    <location>
        <begin position="237"/>
        <end position="239"/>
    </location>
    <ligand>
        <name>S-adenosyl-L-methionine</name>
        <dbReference type="ChEBI" id="CHEBI:59789"/>
    </ligand>
</feature>
<dbReference type="Gene3D" id="1.10.150.530">
    <property type="match status" value="1"/>
</dbReference>
<evidence type="ECO:0000256" key="10">
    <source>
        <dbReference type="ARBA" id="ARBA00022723"/>
    </source>
</evidence>
<dbReference type="HAMAP" id="MF_01849">
    <property type="entry name" value="RNA_methyltr_RlmN"/>
    <property type="match status" value="1"/>
</dbReference>
<evidence type="ECO:0000256" key="9">
    <source>
        <dbReference type="ARBA" id="ARBA00022694"/>
    </source>
</evidence>
<sequence length="362" mass="40873">MNQVADFTISDADALNEQIQSSTFIKGKTIRELEDLIKSFGEKPFRAKQIYNGLYVNRYETWDQFTTLGKDLRKFLSERTVISSLQVQKHLKSSDGTQKFTFESELGSGKEFESVWIPSGDGGRKTICISSQVGCTLNCKFCATAKLPFQGNLKAHEIVDQILQVEKIVGDRATNVVFMGMGEPMHNYFNVMRAAEILHDPEALNLGAKRITISTSGVVNGIRRFIENREPYTLAISLNHPDPAGRKEIMDIEEKFSLPELLGAAKDFTRILKRRITFEYVMIPEVNMSPEDARKLVKIARQLDCKINVIPLNTEFFGWRRPTEKEVDSFLRLLEPAEVPILNRRSPGKDINGACGMLASKS</sequence>
<dbReference type="EMBL" id="NPDZ01000020">
    <property type="protein sequence ID" value="PJZ71761.1"/>
    <property type="molecule type" value="Genomic_DNA"/>
</dbReference>
<dbReference type="GO" id="GO:0002935">
    <property type="term" value="F:tRNA (adenine(37)-C2)-methyltransferase activity"/>
    <property type="evidence" value="ECO:0007669"/>
    <property type="project" value="UniProtKB-UniRule"/>
</dbReference>
<comment type="caution">
    <text evidence="14">Lacks conserved residue(s) required for the propagation of feature annotation.</text>
</comment>
<dbReference type="GO" id="GO:0005737">
    <property type="term" value="C:cytoplasm"/>
    <property type="evidence" value="ECO:0007669"/>
    <property type="project" value="UniProtKB-SubCell"/>
</dbReference>
<dbReference type="PANTHER" id="PTHR30544">
    <property type="entry name" value="23S RRNA METHYLTRANSFERASE"/>
    <property type="match status" value="1"/>
</dbReference>
<dbReference type="Pfam" id="PF21016">
    <property type="entry name" value="RlmN_N"/>
    <property type="match status" value="1"/>
</dbReference>
<evidence type="ECO:0000256" key="1">
    <source>
        <dbReference type="ARBA" id="ARBA00004496"/>
    </source>
</evidence>
<dbReference type="InterPro" id="IPR013785">
    <property type="entry name" value="Aldolase_TIM"/>
</dbReference>
<feature type="binding site" evidence="14">
    <location>
        <position position="142"/>
    </location>
    <ligand>
        <name>[4Fe-4S] cluster</name>
        <dbReference type="ChEBI" id="CHEBI:49883"/>
        <note>4Fe-4S-S-AdoMet</note>
    </ligand>
</feature>
<protein>
    <recommendedName>
        <fullName evidence="14">Probable dual-specificity RNA methyltransferase RlmN</fullName>
        <ecNumber evidence="14">2.1.1.192</ecNumber>
    </recommendedName>
    <alternativeName>
        <fullName evidence="14">23S rRNA (adenine(2503)-C(2))-methyltransferase</fullName>
    </alternativeName>
    <alternativeName>
        <fullName evidence="14">23S rRNA m2A2503 methyltransferase</fullName>
    </alternativeName>
    <alternativeName>
        <fullName evidence="14">Ribosomal RNA large subunit methyltransferase N</fullName>
    </alternativeName>
    <alternativeName>
        <fullName evidence="14">tRNA (adenine(37)-C(2))-methyltransferase</fullName>
    </alternativeName>
    <alternativeName>
        <fullName evidence="14">tRNA m2A37 methyltransferase</fullName>
    </alternativeName>
</protein>
<proteinExistence type="inferred from homology"/>
<feature type="binding site" evidence="14">
    <location>
        <position position="214"/>
    </location>
    <ligand>
        <name>S-adenosyl-L-methionine</name>
        <dbReference type="ChEBI" id="CHEBI:59789"/>
    </ligand>
</feature>